<dbReference type="CDD" id="cd04301">
    <property type="entry name" value="NAT_SF"/>
    <property type="match status" value="1"/>
</dbReference>
<dbReference type="PROSITE" id="PS51186">
    <property type="entry name" value="GNAT"/>
    <property type="match status" value="1"/>
</dbReference>
<dbReference type="GO" id="GO:0016747">
    <property type="term" value="F:acyltransferase activity, transferring groups other than amino-acyl groups"/>
    <property type="evidence" value="ECO:0007669"/>
    <property type="project" value="InterPro"/>
</dbReference>
<dbReference type="InterPro" id="IPR000182">
    <property type="entry name" value="GNAT_dom"/>
</dbReference>
<dbReference type="InterPro" id="IPR052729">
    <property type="entry name" value="Acyl/Acetyltrans_Enzymes"/>
</dbReference>
<protein>
    <recommendedName>
        <fullName evidence="1">N-acetyltransferase domain-containing protein</fullName>
    </recommendedName>
</protein>
<reference evidence="2" key="1">
    <citation type="journal article" date="2015" name="Nature">
        <title>Complex archaea that bridge the gap between prokaryotes and eukaryotes.</title>
        <authorList>
            <person name="Spang A."/>
            <person name="Saw J.H."/>
            <person name="Jorgensen S.L."/>
            <person name="Zaremba-Niedzwiedzka K."/>
            <person name="Martijn J."/>
            <person name="Lind A.E."/>
            <person name="van Eijk R."/>
            <person name="Schleper C."/>
            <person name="Guy L."/>
            <person name="Ettema T.J."/>
        </authorList>
    </citation>
    <scope>NUCLEOTIDE SEQUENCE</scope>
</reference>
<organism evidence="2">
    <name type="scientific">marine sediment metagenome</name>
    <dbReference type="NCBI Taxonomy" id="412755"/>
    <lineage>
        <taxon>unclassified sequences</taxon>
        <taxon>metagenomes</taxon>
        <taxon>ecological metagenomes</taxon>
    </lineage>
</organism>
<proteinExistence type="predicted"/>
<dbReference type="EMBL" id="LAZR01005617">
    <property type="protein sequence ID" value="KKM98449.1"/>
    <property type="molecule type" value="Genomic_DNA"/>
</dbReference>
<dbReference type="InterPro" id="IPR016181">
    <property type="entry name" value="Acyl_CoA_acyltransferase"/>
</dbReference>
<evidence type="ECO:0000259" key="1">
    <source>
        <dbReference type="PROSITE" id="PS51186"/>
    </source>
</evidence>
<feature type="domain" description="N-acetyltransferase" evidence="1">
    <location>
        <begin position="4"/>
        <end position="143"/>
    </location>
</feature>
<dbReference type="PANTHER" id="PTHR47237:SF2">
    <property type="entry name" value="BLL4206 PROTEIN"/>
    <property type="match status" value="1"/>
</dbReference>
<dbReference type="Pfam" id="PF00583">
    <property type="entry name" value="Acetyltransf_1"/>
    <property type="match status" value="1"/>
</dbReference>
<gene>
    <name evidence="2" type="ORF">LCGC14_1157810</name>
</gene>
<dbReference type="Pfam" id="PF18014">
    <property type="entry name" value="Acetyltransf_18"/>
    <property type="match status" value="1"/>
</dbReference>
<sequence>MSDYIIRELKPEELVEAVKVFLQSFGYRFESAENIKKFWEKSLKSNMAKFITAEESGKLIGVVGLFFVDPIATVGNMSVLQEYRGKGIGKAIFRAIMELATSLNYESIGLYASELGEHLYRKFGFQGEHYVRKYQIISNKTKIKIQDDKITIVEHLPNWVIDLDKISVGIDRTKYFRIQLELGAKLIVLEDKGFGFYHNGKIGPVIAQGAETAIDIIKKSILLGADHLITSKLGVLSKNLPNAIKLDQGGNQPNRKMYYGIRVPQNLNYIYALSSFAIG</sequence>
<dbReference type="PANTHER" id="PTHR47237">
    <property type="entry name" value="SLL0310 PROTEIN"/>
    <property type="match status" value="1"/>
</dbReference>
<dbReference type="InterPro" id="IPR041496">
    <property type="entry name" value="YitH/HolE_GNAT"/>
</dbReference>
<dbReference type="Gene3D" id="3.40.630.30">
    <property type="match status" value="1"/>
</dbReference>
<evidence type="ECO:0000313" key="2">
    <source>
        <dbReference type="EMBL" id="KKM98449.1"/>
    </source>
</evidence>
<name>A0A0F9LTM1_9ZZZZ</name>
<accession>A0A0F9LTM1</accession>
<comment type="caution">
    <text evidence="2">The sequence shown here is derived from an EMBL/GenBank/DDBJ whole genome shotgun (WGS) entry which is preliminary data.</text>
</comment>
<dbReference type="SUPFAM" id="SSF55729">
    <property type="entry name" value="Acyl-CoA N-acyltransferases (Nat)"/>
    <property type="match status" value="1"/>
</dbReference>
<dbReference type="AlphaFoldDB" id="A0A0F9LTM1"/>
<dbReference type="Gene3D" id="3.40.630.90">
    <property type="match status" value="1"/>
</dbReference>